<dbReference type="EMBL" id="FNBK01000003">
    <property type="protein sequence ID" value="SDF07143.1"/>
    <property type="molecule type" value="Genomic_DNA"/>
</dbReference>
<dbReference type="AlphaFoldDB" id="A0A1G7I3G7"/>
<name>A0A1G7I3G7_9EURY</name>
<accession>A0A1G7I3G7</accession>
<dbReference type="Proteomes" id="UP000199076">
    <property type="component" value="Unassembled WGS sequence"/>
</dbReference>
<dbReference type="SUPFAM" id="SSF89232">
    <property type="entry name" value="Hypothetical protein TM1070"/>
    <property type="match status" value="1"/>
</dbReference>
<dbReference type="STRING" id="660518.SAMN05216218_103263"/>
<proteinExistence type="predicted"/>
<reference evidence="3" key="1">
    <citation type="submission" date="2016-10" db="EMBL/GenBank/DDBJ databases">
        <authorList>
            <person name="Varghese N."/>
            <person name="Submissions S."/>
        </authorList>
    </citation>
    <scope>NUCLEOTIDE SEQUENCE [LARGE SCALE GENOMIC DNA]</scope>
    <source>
        <strain evidence="3">IBRC-M 10760</strain>
    </source>
</reference>
<sequence length="156" mass="17027">MSDVEPLSRDRTHSVVDPGGDIPETSHGPPEMESHETVCLLNATEAAAHVAVTVHFQDRDPVGPYEVTVPAERTRHVQFNEFDDPEGPRGVAFASVVESDRPVVCQHTRLPAGRERATVDDGVPGRVIAWAREQLARRPAISDRFGSLIPSSMDTV</sequence>
<dbReference type="Pfam" id="PF07100">
    <property type="entry name" value="ASRT"/>
    <property type="match status" value="1"/>
</dbReference>
<evidence type="ECO:0008006" key="4">
    <source>
        <dbReference type="Google" id="ProtNLM"/>
    </source>
</evidence>
<evidence type="ECO:0000256" key="1">
    <source>
        <dbReference type="SAM" id="MobiDB-lite"/>
    </source>
</evidence>
<protein>
    <recommendedName>
        <fullName evidence="4">Sensory rhodopsin transducer</fullName>
    </recommendedName>
</protein>
<dbReference type="InterPro" id="IPR009794">
    <property type="entry name" value="ASRT"/>
</dbReference>
<evidence type="ECO:0000313" key="2">
    <source>
        <dbReference type="EMBL" id="SDF07143.1"/>
    </source>
</evidence>
<feature type="compositionally biased region" description="Basic and acidic residues" evidence="1">
    <location>
        <begin position="1"/>
        <end position="14"/>
    </location>
</feature>
<organism evidence="2 3">
    <name type="scientific">Halorientalis regularis</name>
    <dbReference type="NCBI Taxonomy" id="660518"/>
    <lineage>
        <taxon>Archaea</taxon>
        <taxon>Methanobacteriati</taxon>
        <taxon>Methanobacteriota</taxon>
        <taxon>Stenosarchaea group</taxon>
        <taxon>Halobacteria</taxon>
        <taxon>Halobacteriales</taxon>
        <taxon>Haloarculaceae</taxon>
        <taxon>Halorientalis</taxon>
    </lineage>
</organism>
<evidence type="ECO:0000313" key="3">
    <source>
        <dbReference type="Proteomes" id="UP000199076"/>
    </source>
</evidence>
<feature type="region of interest" description="Disordered" evidence="1">
    <location>
        <begin position="1"/>
        <end position="35"/>
    </location>
</feature>
<dbReference type="Gene3D" id="2.60.290.11">
    <property type="entry name" value="TM1070-like"/>
    <property type="match status" value="1"/>
</dbReference>
<gene>
    <name evidence="2" type="ORF">SAMN05216218_103263</name>
</gene>
<dbReference type="InterPro" id="IPR036698">
    <property type="entry name" value="TM1070-like_sf"/>
</dbReference>
<keyword evidence="3" id="KW-1185">Reference proteome</keyword>